<dbReference type="Proteomes" id="UP001141806">
    <property type="component" value="Unassembled WGS sequence"/>
</dbReference>
<reference evidence="1" key="1">
    <citation type="journal article" date="2023" name="Plant J.">
        <title>The genome of the king protea, Protea cynaroides.</title>
        <authorList>
            <person name="Chang J."/>
            <person name="Duong T.A."/>
            <person name="Schoeman C."/>
            <person name="Ma X."/>
            <person name="Roodt D."/>
            <person name="Barker N."/>
            <person name="Li Z."/>
            <person name="Van de Peer Y."/>
            <person name="Mizrachi E."/>
        </authorList>
    </citation>
    <scope>NUCLEOTIDE SEQUENCE</scope>
    <source>
        <tissue evidence="1">Young leaves</tissue>
    </source>
</reference>
<gene>
    <name evidence="1" type="ORF">NE237_012857</name>
</gene>
<name>A0A9Q0JXA8_9MAGN</name>
<evidence type="ECO:0000313" key="1">
    <source>
        <dbReference type="EMBL" id="KAJ4956074.1"/>
    </source>
</evidence>
<protein>
    <submittedName>
        <fullName evidence="1">Uncharacterized protein</fullName>
    </submittedName>
</protein>
<evidence type="ECO:0000313" key="2">
    <source>
        <dbReference type="Proteomes" id="UP001141806"/>
    </source>
</evidence>
<sequence>MAKQESKTGVVENGEALFGSKASLMIRTCHSVQKNHAELTRVEIPPLQLLHLRQPKSLLCNFFIFVSPFSSPLEKGGAYSSRNPSFAPSSSLFPLSLHRWKKSLNLFISKPLQLLHLHFPFLFAAGDEDEEVAELPRAVKF</sequence>
<proteinExistence type="predicted"/>
<dbReference type="AlphaFoldDB" id="A0A9Q0JXA8"/>
<organism evidence="1 2">
    <name type="scientific">Protea cynaroides</name>
    <dbReference type="NCBI Taxonomy" id="273540"/>
    <lineage>
        <taxon>Eukaryota</taxon>
        <taxon>Viridiplantae</taxon>
        <taxon>Streptophyta</taxon>
        <taxon>Embryophyta</taxon>
        <taxon>Tracheophyta</taxon>
        <taxon>Spermatophyta</taxon>
        <taxon>Magnoliopsida</taxon>
        <taxon>Proteales</taxon>
        <taxon>Proteaceae</taxon>
        <taxon>Protea</taxon>
    </lineage>
</organism>
<comment type="caution">
    <text evidence="1">The sequence shown here is derived from an EMBL/GenBank/DDBJ whole genome shotgun (WGS) entry which is preliminary data.</text>
</comment>
<accession>A0A9Q0JXA8</accession>
<dbReference type="EMBL" id="JAMYWD010000011">
    <property type="protein sequence ID" value="KAJ4956074.1"/>
    <property type="molecule type" value="Genomic_DNA"/>
</dbReference>
<keyword evidence="2" id="KW-1185">Reference proteome</keyword>